<keyword evidence="5" id="KW-0158">Chromosome</keyword>
<evidence type="ECO:0000256" key="5">
    <source>
        <dbReference type="ARBA" id="ARBA00022454"/>
    </source>
</evidence>
<dbReference type="STRING" id="9009.A0A226MPZ3"/>
<dbReference type="Pfam" id="PF13097">
    <property type="entry name" value="CENP-U"/>
    <property type="match status" value="1"/>
</dbReference>
<proteinExistence type="inferred from homology"/>
<dbReference type="PANTHER" id="PTHR32222">
    <property type="entry name" value="CENTROMERE PROTEIN U"/>
    <property type="match status" value="1"/>
</dbReference>
<dbReference type="Proteomes" id="UP000198323">
    <property type="component" value="Unassembled WGS sequence"/>
</dbReference>
<dbReference type="InterPro" id="IPR025214">
    <property type="entry name" value="CENP-U"/>
</dbReference>
<accession>A0A226MPZ3</accession>
<reference evidence="12 13" key="1">
    <citation type="submission" date="2016-07" db="EMBL/GenBank/DDBJ databases">
        <title>Disparate Historic Effective Population Sizes Predicted by Modern Levels of Genome Diversity for the Scaled Quail (Callipepla squamata) and the Northern Bobwhite (Colinus virginianus): Inferences from First and Second Generation Draft Genome Assemblies for Sympatric New World Quail.</title>
        <authorList>
            <person name="Oldeschulte D.L."/>
            <person name="Halley Y.A."/>
            <person name="Bhattarai E.K."/>
            <person name="Brashear W.A."/>
            <person name="Hill J."/>
            <person name="Metz R.P."/>
            <person name="Johnson C.D."/>
            <person name="Rollins D."/>
            <person name="Peterson M.J."/>
            <person name="Bickhart D.M."/>
            <person name="Decker J.E."/>
            <person name="Seabury C.M."/>
        </authorList>
    </citation>
    <scope>NUCLEOTIDE SEQUENCE [LARGE SCALE GENOMIC DNA]</scope>
    <source>
        <strain evidence="12 13">Texas</strain>
        <tissue evidence="12">Leg muscle</tissue>
    </source>
</reference>
<evidence type="ECO:0000256" key="4">
    <source>
        <dbReference type="ARBA" id="ARBA00016402"/>
    </source>
</evidence>
<evidence type="ECO:0000313" key="12">
    <source>
        <dbReference type="EMBL" id="OXB57318.1"/>
    </source>
</evidence>
<feature type="coiled-coil region" evidence="10">
    <location>
        <begin position="218"/>
        <end position="280"/>
    </location>
</feature>
<dbReference type="GO" id="GO:0000775">
    <property type="term" value="C:chromosome, centromeric region"/>
    <property type="evidence" value="ECO:0007669"/>
    <property type="project" value="UniProtKB-SubCell"/>
</dbReference>
<dbReference type="AlphaFoldDB" id="A0A226MPZ3"/>
<feature type="region of interest" description="Disordered" evidence="11">
    <location>
        <begin position="106"/>
        <end position="152"/>
    </location>
</feature>
<evidence type="ECO:0000256" key="8">
    <source>
        <dbReference type="ARBA" id="ARBA00023328"/>
    </source>
</evidence>
<evidence type="ECO:0000256" key="6">
    <source>
        <dbReference type="ARBA" id="ARBA00023054"/>
    </source>
</evidence>
<keyword evidence="6 10" id="KW-0175">Coiled coil</keyword>
<comment type="subcellular location">
    <subcellularLocation>
        <location evidence="2">Chromosome</location>
        <location evidence="2">Centromere</location>
    </subcellularLocation>
    <subcellularLocation>
        <location evidence="1">Nucleus</location>
    </subcellularLocation>
</comment>
<protein>
    <recommendedName>
        <fullName evidence="4">Centromere protein U</fullName>
    </recommendedName>
    <alternativeName>
        <fullName evidence="9">MLF1-interacting protein</fullName>
    </alternativeName>
</protein>
<name>A0A226MPZ3_CALSU</name>
<evidence type="ECO:0000313" key="13">
    <source>
        <dbReference type="Proteomes" id="UP000198323"/>
    </source>
</evidence>
<evidence type="ECO:0000256" key="7">
    <source>
        <dbReference type="ARBA" id="ARBA00023242"/>
    </source>
</evidence>
<comment type="caution">
    <text evidence="12">The sequence shown here is derived from an EMBL/GenBank/DDBJ whole genome shotgun (WGS) entry which is preliminary data.</text>
</comment>
<organism evidence="12 13">
    <name type="scientific">Callipepla squamata</name>
    <name type="common">Scaled quail</name>
    <dbReference type="NCBI Taxonomy" id="9009"/>
    <lineage>
        <taxon>Eukaryota</taxon>
        <taxon>Metazoa</taxon>
        <taxon>Chordata</taxon>
        <taxon>Craniata</taxon>
        <taxon>Vertebrata</taxon>
        <taxon>Euteleostomi</taxon>
        <taxon>Archelosauria</taxon>
        <taxon>Archosauria</taxon>
        <taxon>Dinosauria</taxon>
        <taxon>Saurischia</taxon>
        <taxon>Theropoda</taxon>
        <taxon>Coelurosauria</taxon>
        <taxon>Aves</taxon>
        <taxon>Neognathae</taxon>
        <taxon>Galloanserae</taxon>
        <taxon>Galliformes</taxon>
        <taxon>Odontophoridae</taxon>
        <taxon>Callipepla</taxon>
    </lineage>
</organism>
<comment type="similarity">
    <text evidence="3">Belongs to the CENP-U/AME1 family.</text>
</comment>
<gene>
    <name evidence="12" type="ORF">ASZ78_008883</name>
</gene>
<dbReference type="OrthoDB" id="8959258at2759"/>
<evidence type="ECO:0000256" key="3">
    <source>
        <dbReference type="ARBA" id="ARBA00010440"/>
    </source>
</evidence>
<evidence type="ECO:0000256" key="2">
    <source>
        <dbReference type="ARBA" id="ARBA00004584"/>
    </source>
</evidence>
<evidence type="ECO:0000256" key="1">
    <source>
        <dbReference type="ARBA" id="ARBA00004123"/>
    </source>
</evidence>
<feature type="region of interest" description="Disordered" evidence="11">
    <location>
        <begin position="1"/>
        <end position="93"/>
    </location>
</feature>
<feature type="compositionally biased region" description="Basic and acidic residues" evidence="11">
    <location>
        <begin position="11"/>
        <end position="21"/>
    </location>
</feature>
<evidence type="ECO:0000256" key="10">
    <source>
        <dbReference type="SAM" id="Coils"/>
    </source>
</evidence>
<evidence type="ECO:0000256" key="9">
    <source>
        <dbReference type="ARBA" id="ARBA00031456"/>
    </source>
</evidence>
<dbReference type="GO" id="GO:0005634">
    <property type="term" value="C:nucleus"/>
    <property type="evidence" value="ECO:0007669"/>
    <property type="project" value="UniProtKB-SubCell"/>
</dbReference>
<dbReference type="EMBL" id="MCFN01000557">
    <property type="protein sequence ID" value="OXB57318.1"/>
    <property type="molecule type" value="Genomic_DNA"/>
</dbReference>
<keyword evidence="13" id="KW-1185">Reference proteome</keyword>
<keyword evidence="7" id="KW-0539">Nucleus</keyword>
<keyword evidence="8" id="KW-0137">Centromere</keyword>
<feature type="compositionally biased region" description="Basic residues" evidence="11">
    <location>
        <begin position="1"/>
        <end position="10"/>
    </location>
</feature>
<dbReference type="PANTHER" id="PTHR32222:SF1">
    <property type="entry name" value="CENTROMERE PROTEIN U"/>
    <property type="match status" value="1"/>
</dbReference>
<evidence type="ECO:0000256" key="11">
    <source>
        <dbReference type="SAM" id="MobiDB-lite"/>
    </source>
</evidence>
<sequence length="345" mass="39642">MSSKKAKKRNRSGDQLEEHKGSSRPRRKFLPPEEPDVSRILKVAGTNQLEEPYDSFDQPLHSTAVDAYGEENSENEASYHVPAPQRTNEEKSGKLHVEAYEENVKKSNLTGPVHEHLRENLNTPNTTRSKVKKKGPLKKSTADPSVHSPSSVQLWCPNKLKRSSRDITELDVVLAEFEKVAANYRQSMKSKPCREAIDAFCSAFEDQVTDLIIDAQELKNMKKKNAKVVADMNKKRQQLFQIGKKQSRTESQLIKLQREYAELEERKSSLSQVVQFLTDLKELQRDYLDYRKENPSEKVVYGTSSLPALLVESQRVLGAERHFQNINRKLEYALEVQRKKLLKEH</sequence>